<protein>
    <recommendedName>
        <fullName evidence="3">Probable cytosolic iron-sulfur protein assembly protein 1</fullName>
    </recommendedName>
</protein>
<keyword evidence="2" id="KW-0677">Repeat</keyword>
<feature type="repeat" description="WD" evidence="4">
    <location>
        <begin position="401"/>
        <end position="420"/>
    </location>
</feature>
<dbReference type="InterPro" id="IPR028608">
    <property type="entry name" value="CIAO1/Cia1"/>
</dbReference>
<dbReference type="InterPro" id="IPR001680">
    <property type="entry name" value="WD40_rpt"/>
</dbReference>
<comment type="caution">
    <text evidence="5">The sequence shown here is derived from an EMBL/GenBank/DDBJ whole genome shotgun (WGS) entry which is preliminary data.</text>
</comment>
<feature type="repeat" description="WD" evidence="4">
    <location>
        <begin position="190"/>
        <end position="221"/>
    </location>
</feature>
<proteinExistence type="inferred from homology"/>
<dbReference type="PANTHER" id="PTHR19920">
    <property type="entry name" value="WD40 PROTEIN CIAO1"/>
    <property type="match status" value="1"/>
</dbReference>
<dbReference type="EMBL" id="JAACFV010000092">
    <property type="protein sequence ID" value="KAF7506183.1"/>
    <property type="molecule type" value="Genomic_DNA"/>
</dbReference>
<evidence type="ECO:0000313" key="6">
    <source>
        <dbReference type="Proteomes" id="UP000606974"/>
    </source>
</evidence>
<comment type="function">
    <text evidence="3">Essential component of the cytosolic iron-sulfur (Fe/S) protein assembly machinery. Required for the maturation of extramitochondrial Fe/S proteins.</text>
</comment>
<evidence type="ECO:0000313" key="5">
    <source>
        <dbReference type="EMBL" id="KAF7506183.1"/>
    </source>
</evidence>
<keyword evidence="1 4" id="KW-0853">WD repeat</keyword>
<reference evidence="5" key="1">
    <citation type="submission" date="2020-02" db="EMBL/GenBank/DDBJ databases">
        <authorList>
            <person name="Palmer J.M."/>
        </authorList>
    </citation>
    <scope>NUCLEOTIDE SEQUENCE</scope>
    <source>
        <strain evidence="5">EPUS1.4</strain>
        <tissue evidence="5">Thallus</tissue>
    </source>
</reference>
<dbReference type="PANTHER" id="PTHR19920:SF0">
    <property type="entry name" value="CYTOSOLIC IRON-SULFUR PROTEIN ASSEMBLY PROTEIN CIAO1-RELATED"/>
    <property type="match status" value="1"/>
</dbReference>
<keyword evidence="6" id="KW-1185">Reference proteome</keyword>
<evidence type="ECO:0000256" key="1">
    <source>
        <dbReference type="ARBA" id="ARBA00022574"/>
    </source>
</evidence>
<dbReference type="Proteomes" id="UP000606974">
    <property type="component" value="Unassembled WGS sequence"/>
</dbReference>
<dbReference type="Gene3D" id="2.130.10.10">
    <property type="entry name" value="YVTN repeat-like/Quinoprotein amine dehydrogenase"/>
    <property type="match status" value="1"/>
</dbReference>
<dbReference type="Pfam" id="PF00400">
    <property type="entry name" value="WD40"/>
    <property type="match status" value="6"/>
</dbReference>
<dbReference type="PROSITE" id="PS50082">
    <property type="entry name" value="WD_REPEATS_2"/>
    <property type="match status" value="4"/>
</dbReference>
<dbReference type="GO" id="GO:0016226">
    <property type="term" value="P:iron-sulfur cluster assembly"/>
    <property type="evidence" value="ECO:0007669"/>
    <property type="project" value="UniProtKB-UniRule"/>
</dbReference>
<dbReference type="PRINTS" id="PR00320">
    <property type="entry name" value="GPROTEINBRPT"/>
</dbReference>
<feature type="repeat" description="WD" evidence="4">
    <location>
        <begin position="59"/>
        <end position="95"/>
    </location>
</feature>
<dbReference type="InterPro" id="IPR020472">
    <property type="entry name" value="WD40_PAC1"/>
</dbReference>
<dbReference type="AlphaFoldDB" id="A0A8H7AC81"/>
<evidence type="ECO:0000256" key="2">
    <source>
        <dbReference type="ARBA" id="ARBA00022737"/>
    </source>
</evidence>
<dbReference type="HAMAP" id="MF_03037">
    <property type="entry name" value="ciao1"/>
    <property type="match status" value="1"/>
</dbReference>
<evidence type="ECO:0000256" key="4">
    <source>
        <dbReference type="PROSITE-ProRule" id="PRU00221"/>
    </source>
</evidence>
<sequence length="420" mass="46349">MASEYVPILGLVGQLSSASPTRTWQSAPHPYLPIVATATSDRTVSIHSLRDFRILSTISGGHKRSIRSVAWRDDGKKGESVLATGSFDSSVGIWKREDAYTKDEGGPAGGMTEDDLDLSNEGFTGSESIRGEDSEDWQFAVLLTGHDSEVKCVAFSPSNPSLLATSSRDKSLWIWEAISEEDDYETIAVLTEHSGDVKCVAWHPEREILASGSYDDSIRLWRDIEEEGDWGCIGCIEGHGGTVWGVTWEPRLGKASREELRLASCSDDLTIRIWKKAAPERREERKPGALPSIIRPPSSTELWQQDAILPQMHSRSIYAIAWSKISGRIVSCGGDGNIFVYKEVESNESEEAASMQGTDSNGEAPDRRWQVVAQIGGAHDDYEINHVCWAPRQDRGKQQDDEEVILSTGDDGVVRVWTLP</sequence>
<feature type="repeat" description="WD" evidence="4">
    <location>
        <begin position="143"/>
        <end position="176"/>
    </location>
</feature>
<name>A0A8H7AC81_9EURO</name>
<dbReference type="InterPro" id="IPR036322">
    <property type="entry name" value="WD40_repeat_dom_sf"/>
</dbReference>
<dbReference type="OrthoDB" id="284782at2759"/>
<dbReference type="PROSITE" id="PS50294">
    <property type="entry name" value="WD_REPEATS_REGION"/>
    <property type="match status" value="2"/>
</dbReference>
<dbReference type="InterPro" id="IPR015943">
    <property type="entry name" value="WD40/YVTN_repeat-like_dom_sf"/>
</dbReference>
<dbReference type="SMART" id="SM00320">
    <property type="entry name" value="WD40"/>
    <property type="match status" value="7"/>
</dbReference>
<evidence type="ECO:0000256" key="3">
    <source>
        <dbReference type="HAMAP-Rule" id="MF_03037"/>
    </source>
</evidence>
<dbReference type="SUPFAM" id="SSF50978">
    <property type="entry name" value="WD40 repeat-like"/>
    <property type="match status" value="1"/>
</dbReference>
<dbReference type="GO" id="GO:0097361">
    <property type="term" value="C:cytosolic [4Fe-4S] assembly targeting complex"/>
    <property type="evidence" value="ECO:0007669"/>
    <property type="project" value="InterPro"/>
</dbReference>
<accession>A0A8H7AC81</accession>
<organism evidence="5 6">
    <name type="scientific">Endocarpon pusillum</name>
    <dbReference type="NCBI Taxonomy" id="364733"/>
    <lineage>
        <taxon>Eukaryota</taxon>
        <taxon>Fungi</taxon>
        <taxon>Dikarya</taxon>
        <taxon>Ascomycota</taxon>
        <taxon>Pezizomycotina</taxon>
        <taxon>Eurotiomycetes</taxon>
        <taxon>Chaetothyriomycetidae</taxon>
        <taxon>Verrucariales</taxon>
        <taxon>Verrucariaceae</taxon>
        <taxon>Endocarpon</taxon>
    </lineage>
</organism>
<comment type="similarity">
    <text evidence="3">Belongs to the WD repeat CIA1 family.</text>
</comment>
<gene>
    <name evidence="3" type="primary">CIA1</name>
    <name evidence="5" type="ORF">GJ744_012163</name>
</gene>